<sequence>MMLRLAAAALGISFSLVSAMLFADSLRSRPAIAAAASVVADPQSWRGSGDTLDRYLSEQPLPGRCNRDGERSLVILELTRLDLLAADKSVSPLRLEQLRSGALARARHALACAPQDGGSWLYLAMLQQASGERRAEILHSLQLSRRFAPNAAFVLKQRLRFAGRLWSAEINGPRDPLGDLIVDDLTVLAEAGSLSDRKAIVAVLGPKIAPLLERVRSAAALSDAQ</sequence>
<gene>
    <name evidence="2" type="ORF">E3C22_06900</name>
</gene>
<evidence type="ECO:0008006" key="4">
    <source>
        <dbReference type="Google" id="ProtNLM"/>
    </source>
</evidence>
<protein>
    <recommendedName>
        <fullName evidence="4">Tetratricopeptide repeat protein</fullName>
    </recommendedName>
</protein>
<organism evidence="2 3">
    <name type="scientific">Jiella endophytica</name>
    <dbReference type="NCBI Taxonomy" id="2558362"/>
    <lineage>
        <taxon>Bacteria</taxon>
        <taxon>Pseudomonadati</taxon>
        <taxon>Pseudomonadota</taxon>
        <taxon>Alphaproteobacteria</taxon>
        <taxon>Hyphomicrobiales</taxon>
        <taxon>Aurantimonadaceae</taxon>
        <taxon>Jiella</taxon>
    </lineage>
</organism>
<dbReference type="OrthoDB" id="7906121at2"/>
<dbReference type="RefSeq" id="WP_134761273.1">
    <property type="nucleotide sequence ID" value="NZ_SOZD01000002.1"/>
</dbReference>
<dbReference type="AlphaFoldDB" id="A0A4Y8RN75"/>
<dbReference type="EMBL" id="SOZD01000002">
    <property type="protein sequence ID" value="TFF25103.1"/>
    <property type="molecule type" value="Genomic_DNA"/>
</dbReference>
<accession>A0A4Y8RN75</accession>
<proteinExistence type="predicted"/>
<feature type="chain" id="PRO_5021296312" description="Tetratricopeptide repeat protein" evidence="1">
    <location>
        <begin position="24"/>
        <end position="225"/>
    </location>
</feature>
<dbReference type="Proteomes" id="UP000298179">
    <property type="component" value="Unassembled WGS sequence"/>
</dbReference>
<name>A0A4Y8RN75_9HYPH</name>
<evidence type="ECO:0000313" key="3">
    <source>
        <dbReference type="Proteomes" id="UP000298179"/>
    </source>
</evidence>
<evidence type="ECO:0000256" key="1">
    <source>
        <dbReference type="SAM" id="SignalP"/>
    </source>
</evidence>
<feature type="signal peptide" evidence="1">
    <location>
        <begin position="1"/>
        <end position="23"/>
    </location>
</feature>
<keyword evidence="3" id="KW-1185">Reference proteome</keyword>
<evidence type="ECO:0000313" key="2">
    <source>
        <dbReference type="EMBL" id="TFF25103.1"/>
    </source>
</evidence>
<comment type="caution">
    <text evidence="2">The sequence shown here is derived from an EMBL/GenBank/DDBJ whole genome shotgun (WGS) entry which is preliminary data.</text>
</comment>
<reference evidence="2 3" key="1">
    <citation type="submission" date="2019-03" db="EMBL/GenBank/DDBJ databases">
        <title>Jiella endophytica sp. nov., a novel endophytic bacterium isolated from root of Ficus microcarpa Linn. f.</title>
        <authorList>
            <person name="Tuo L."/>
        </authorList>
    </citation>
    <scope>NUCLEOTIDE SEQUENCE [LARGE SCALE GENOMIC DNA]</scope>
    <source>
        <strain evidence="2 3">CBS5Q-3</strain>
    </source>
</reference>
<keyword evidence="1" id="KW-0732">Signal</keyword>